<dbReference type="RefSeq" id="WP_237603114.1">
    <property type="nucleotide sequence ID" value="NZ_JAIRBA010000017.1"/>
</dbReference>
<dbReference type="Pfam" id="PF18962">
    <property type="entry name" value="Por_Secre_tail"/>
    <property type="match status" value="1"/>
</dbReference>
<reference evidence="5" key="1">
    <citation type="submission" date="2021-09" db="EMBL/GenBank/DDBJ databases">
        <title>Genome of Aequorivita sp. strain F47161.</title>
        <authorList>
            <person name="Wang Y."/>
        </authorList>
    </citation>
    <scope>NUCLEOTIDE SEQUENCE</scope>
    <source>
        <strain evidence="5">F47161</strain>
    </source>
</reference>
<keyword evidence="1 2" id="KW-0732">Signal</keyword>
<organism evidence="5 6">
    <name type="scientific">Aequorivita vitellina</name>
    <dbReference type="NCBI Taxonomy" id="2874475"/>
    <lineage>
        <taxon>Bacteria</taxon>
        <taxon>Pseudomonadati</taxon>
        <taxon>Bacteroidota</taxon>
        <taxon>Flavobacteriia</taxon>
        <taxon>Flavobacteriales</taxon>
        <taxon>Flavobacteriaceae</taxon>
        <taxon>Aequorivita</taxon>
    </lineage>
</organism>
<feature type="signal peptide" evidence="2">
    <location>
        <begin position="1"/>
        <end position="21"/>
    </location>
</feature>
<evidence type="ECO:0000313" key="6">
    <source>
        <dbReference type="Proteomes" id="UP001139461"/>
    </source>
</evidence>
<evidence type="ECO:0000313" key="5">
    <source>
        <dbReference type="EMBL" id="MCG2419330.1"/>
    </source>
</evidence>
<dbReference type="InterPro" id="IPR011055">
    <property type="entry name" value="Dup_hybrid_motif"/>
</dbReference>
<dbReference type="CDD" id="cd12797">
    <property type="entry name" value="M23_peptidase"/>
    <property type="match status" value="1"/>
</dbReference>
<dbReference type="AlphaFoldDB" id="A0A9X1U1W7"/>
<dbReference type="GO" id="GO:0004222">
    <property type="term" value="F:metalloendopeptidase activity"/>
    <property type="evidence" value="ECO:0007669"/>
    <property type="project" value="TreeGrafter"/>
</dbReference>
<keyword evidence="6" id="KW-1185">Reference proteome</keyword>
<dbReference type="SUPFAM" id="SSF51261">
    <property type="entry name" value="Duplicated hybrid motif"/>
    <property type="match status" value="1"/>
</dbReference>
<proteinExistence type="predicted"/>
<dbReference type="EMBL" id="JAIRBA010000017">
    <property type="protein sequence ID" value="MCG2419330.1"/>
    <property type="molecule type" value="Genomic_DNA"/>
</dbReference>
<sequence length="462" mass="52342">MKIKQLILGLAIMVISNTISVAQNTPTLVAKGSIAIPKITEPCLSNSAREALESSIKNNIEYLHKSGKLQPINKKAAHPLFDWPVTQANGFNYNSIWIPYNYVDHDPDYPNRELDFYCGRRTYDTPQGYNHSGTDIVPWPFWWKQMERNQAVNIAAADGQIIVKQDGAFDRNCAFNNSQWNGIVLQHSDGSRSYYFHMKNGSVTTKEVGDWVTKGEYLGVIGSSGNSNVPHLHFEVKDSSGILIDPYEGACNPTANESWWSSQKPYLNPAVMAVLTHDDFPIFRDCPQVETTNEKNEFEIRVPYYLGVYIRDQRRNTSVELKVIRPDNSSFSQWIFPFSLNDVLSYYIFSGNSDMEGVWRFEATYEGNTAVHYYTVGQLGISENELTNTKIFPNPATSEVNILSDHTITKVTFIDLLGRIIFEKKADNGLKNINVSSLSKGLYFMTLTSIDQQSKTLKMIKE</sequence>
<feature type="domain" description="Secretion system C-terminal sorting" evidence="4">
    <location>
        <begin position="391"/>
        <end position="455"/>
    </location>
</feature>
<evidence type="ECO:0000259" key="3">
    <source>
        <dbReference type="Pfam" id="PF01551"/>
    </source>
</evidence>
<evidence type="ECO:0000256" key="1">
    <source>
        <dbReference type="ARBA" id="ARBA00022729"/>
    </source>
</evidence>
<gene>
    <name evidence="5" type="ORF">K8089_09875</name>
</gene>
<accession>A0A9X1U1W7</accession>
<name>A0A9X1U1W7_9FLAO</name>
<dbReference type="Gene3D" id="2.70.70.10">
    <property type="entry name" value="Glucose Permease (Domain IIA)"/>
    <property type="match status" value="1"/>
</dbReference>
<evidence type="ECO:0000259" key="4">
    <source>
        <dbReference type="Pfam" id="PF18962"/>
    </source>
</evidence>
<dbReference type="PANTHER" id="PTHR21666:SF289">
    <property type="entry name" value="L-ALA--D-GLU ENDOPEPTIDASE"/>
    <property type="match status" value="1"/>
</dbReference>
<dbReference type="NCBIfam" id="TIGR04183">
    <property type="entry name" value="Por_Secre_tail"/>
    <property type="match status" value="1"/>
</dbReference>
<dbReference type="Proteomes" id="UP001139461">
    <property type="component" value="Unassembled WGS sequence"/>
</dbReference>
<protein>
    <submittedName>
        <fullName evidence="5">Peptidoglycan DD-metalloendopeptidase family protein</fullName>
    </submittedName>
</protein>
<feature type="chain" id="PRO_5040849722" evidence="2">
    <location>
        <begin position="22"/>
        <end position="462"/>
    </location>
</feature>
<dbReference type="InterPro" id="IPR026444">
    <property type="entry name" value="Secre_tail"/>
</dbReference>
<dbReference type="Pfam" id="PF01551">
    <property type="entry name" value="Peptidase_M23"/>
    <property type="match status" value="1"/>
</dbReference>
<feature type="domain" description="M23ase beta-sheet core" evidence="3">
    <location>
        <begin position="151"/>
        <end position="238"/>
    </location>
</feature>
<comment type="caution">
    <text evidence="5">The sequence shown here is derived from an EMBL/GenBank/DDBJ whole genome shotgun (WGS) entry which is preliminary data.</text>
</comment>
<dbReference type="InterPro" id="IPR050570">
    <property type="entry name" value="Cell_wall_metabolism_enzyme"/>
</dbReference>
<dbReference type="InterPro" id="IPR016047">
    <property type="entry name" value="M23ase_b-sheet_dom"/>
</dbReference>
<evidence type="ECO:0000256" key="2">
    <source>
        <dbReference type="SAM" id="SignalP"/>
    </source>
</evidence>
<dbReference type="PANTHER" id="PTHR21666">
    <property type="entry name" value="PEPTIDASE-RELATED"/>
    <property type="match status" value="1"/>
</dbReference>